<evidence type="ECO:0000256" key="3">
    <source>
        <dbReference type="ARBA" id="ARBA00022525"/>
    </source>
</evidence>
<dbReference type="InterPro" id="IPR011042">
    <property type="entry name" value="6-blade_b-propeller_TolB-like"/>
</dbReference>
<organism evidence="5">
    <name type="scientific">Arion vulgaris</name>
    <dbReference type="NCBI Taxonomy" id="1028688"/>
    <lineage>
        <taxon>Eukaryota</taxon>
        <taxon>Metazoa</taxon>
        <taxon>Spiralia</taxon>
        <taxon>Lophotrochozoa</taxon>
        <taxon>Mollusca</taxon>
        <taxon>Gastropoda</taxon>
        <taxon>Heterobranchia</taxon>
        <taxon>Euthyneura</taxon>
        <taxon>Panpulmonata</taxon>
        <taxon>Eupulmonata</taxon>
        <taxon>Stylommatophora</taxon>
        <taxon>Helicina</taxon>
        <taxon>Arionoidea</taxon>
        <taxon>Arionidae</taxon>
        <taxon>Arion</taxon>
    </lineage>
</organism>
<comment type="subcellular location">
    <subcellularLocation>
        <location evidence="1">Secreted</location>
    </subcellularLocation>
</comment>
<keyword evidence="3" id="KW-0964">Secreted</keyword>
<name>A0A0B6Z7J7_9EUPU</name>
<dbReference type="AlphaFoldDB" id="A0A0B6Z7J7"/>
<evidence type="ECO:0008006" key="6">
    <source>
        <dbReference type="Google" id="ProtNLM"/>
    </source>
</evidence>
<dbReference type="Gene3D" id="2.120.10.30">
    <property type="entry name" value="TolB, C-terminal domain"/>
    <property type="match status" value="1"/>
</dbReference>
<dbReference type="Pfam" id="PF03022">
    <property type="entry name" value="MRJP"/>
    <property type="match status" value="1"/>
</dbReference>
<evidence type="ECO:0000256" key="2">
    <source>
        <dbReference type="ARBA" id="ARBA00009127"/>
    </source>
</evidence>
<proteinExistence type="inferred from homology"/>
<dbReference type="InterPro" id="IPR017996">
    <property type="entry name" value="MRJP/yellow-related"/>
</dbReference>
<dbReference type="PANTHER" id="PTHR10009">
    <property type="entry name" value="PROTEIN YELLOW-RELATED"/>
    <property type="match status" value="1"/>
</dbReference>
<feature type="region of interest" description="Disordered" evidence="4">
    <location>
        <begin position="51"/>
        <end position="74"/>
    </location>
</feature>
<gene>
    <name evidence="5" type="primary">ORF49167</name>
</gene>
<dbReference type="PANTHER" id="PTHR10009:SF18">
    <property type="entry name" value="PROTEIN YELLOW-LIKE PROTEIN"/>
    <property type="match status" value="1"/>
</dbReference>
<evidence type="ECO:0000256" key="4">
    <source>
        <dbReference type="SAM" id="MobiDB-lite"/>
    </source>
</evidence>
<feature type="non-terminal residue" evidence="5">
    <location>
        <position position="1"/>
    </location>
</feature>
<evidence type="ECO:0000313" key="5">
    <source>
        <dbReference type="EMBL" id="CEK63700.1"/>
    </source>
</evidence>
<feature type="compositionally biased region" description="Low complexity" evidence="4">
    <location>
        <begin position="53"/>
        <end position="70"/>
    </location>
</feature>
<comment type="similarity">
    <text evidence="2">Belongs to the major royal jelly protein family.</text>
</comment>
<dbReference type="GO" id="GO:0005576">
    <property type="term" value="C:extracellular region"/>
    <property type="evidence" value="ECO:0007669"/>
    <property type="project" value="UniProtKB-SubCell"/>
</dbReference>
<sequence>GKSLLQPYPSLKMNELGNCSCLQNPAATTIDPNTGYMYVIDTGSLSVLPIPPEEISSSSESSSNSTPTNETCPPKLVVLDINKNGSLVRSHDLSSTVSSGSNYIKDIVLDYGNPRANQVQHAFITDSNNAAIIVFSFSTNTSWFFQHDSMISNVNTQMNLNGINYNIDYNIGSIAIDKGAEYVYFSTLGSTQLSQIPASILRDPMSNFSEGHRYVGNMVSPSPAIVFGKRNLYFSAANLSAVYRWNYNQDIQSQNVSKENLIMQSQVQIMNDVSRDYWIDRLRIDVNGYLWSIVRALTSDPSGNKGSHYKIYKIFINDNSSIFLEN</sequence>
<reference evidence="5" key="1">
    <citation type="submission" date="2014-12" db="EMBL/GenBank/DDBJ databases">
        <title>Insight into the proteome of Arion vulgaris.</title>
        <authorList>
            <person name="Aradska J."/>
            <person name="Bulat T."/>
            <person name="Smidak R."/>
            <person name="Sarate P."/>
            <person name="Gangsoo J."/>
            <person name="Sialana F."/>
            <person name="Bilban M."/>
            <person name="Lubec G."/>
        </authorList>
    </citation>
    <scope>NUCLEOTIDE SEQUENCE</scope>
    <source>
        <tissue evidence="5">Skin</tissue>
    </source>
</reference>
<accession>A0A0B6Z7J7</accession>
<dbReference type="EMBL" id="HACG01016835">
    <property type="protein sequence ID" value="CEK63700.1"/>
    <property type="molecule type" value="Transcribed_RNA"/>
</dbReference>
<protein>
    <recommendedName>
        <fullName evidence="6">Bee-milk protein</fullName>
    </recommendedName>
</protein>
<evidence type="ECO:0000256" key="1">
    <source>
        <dbReference type="ARBA" id="ARBA00004613"/>
    </source>
</evidence>
<dbReference type="SUPFAM" id="SSF63825">
    <property type="entry name" value="YWTD domain"/>
    <property type="match status" value="1"/>
</dbReference>